<feature type="domain" description="YjeF C-terminal" evidence="7">
    <location>
        <begin position="9"/>
        <end position="286"/>
    </location>
</feature>
<dbReference type="GO" id="GO:0005524">
    <property type="term" value="F:ATP binding"/>
    <property type="evidence" value="ECO:0007669"/>
    <property type="project" value="UniProtKB-KW"/>
</dbReference>
<dbReference type="EMBL" id="DTAD01000025">
    <property type="protein sequence ID" value="HGN90028.1"/>
    <property type="molecule type" value="Genomic_DNA"/>
</dbReference>
<keyword evidence="1 6" id="KW-0547">Nucleotide-binding</keyword>
<comment type="catalytic activity">
    <reaction evidence="6">
        <text>(6S)-NADHX + ADP = AMP + phosphate + NADH + H(+)</text>
        <dbReference type="Rhea" id="RHEA:32223"/>
        <dbReference type="ChEBI" id="CHEBI:15378"/>
        <dbReference type="ChEBI" id="CHEBI:43474"/>
        <dbReference type="ChEBI" id="CHEBI:57945"/>
        <dbReference type="ChEBI" id="CHEBI:64074"/>
        <dbReference type="ChEBI" id="CHEBI:456215"/>
        <dbReference type="ChEBI" id="CHEBI:456216"/>
        <dbReference type="EC" id="4.2.1.136"/>
    </reaction>
</comment>
<evidence type="ECO:0000256" key="2">
    <source>
        <dbReference type="ARBA" id="ARBA00022840"/>
    </source>
</evidence>
<proteinExistence type="inferred from homology"/>
<dbReference type="PANTHER" id="PTHR12592:SF0">
    <property type="entry name" value="ATP-DEPENDENT (S)-NAD(P)H-HYDRATE DEHYDRATASE"/>
    <property type="match status" value="1"/>
</dbReference>
<dbReference type="PROSITE" id="PS01050">
    <property type="entry name" value="YJEF_C_2"/>
    <property type="match status" value="1"/>
</dbReference>
<evidence type="ECO:0000259" key="7">
    <source>
        <dbReference type="PROSITE" id="PS51383"/>
    </source>
</evidence>
<comment type="catalytic activity">
    <reaction evidence="6">
        <text>(6S)-NADPHX + ADP = AMP + phosphate + NADPH + H(+)</text>
        <dbReference type="Rhea" id="RHEA:32235"/>
        <dbReference type="ChEBI" id="CHEBI:15378"/>
        <dbReference type="ChEBI" id="CHEBI:43474"/>
        <dbReference type="ChEBI" id="CHEBI:57783"/>
        <dbReference type="ChEBI" id="CHEBI:64076"/>
        <dbReference type="ChEBI" id="CHEBI:456215"/>
        <dbReference type="ChEBI" id="CHEBI:456216"/>
        <dbReference type="EC" id="4.2.1.136"/>
    </reaction>
</comment>
<dbReference type="EC" id="4.2.1.136" evidence="6"/>
<feature type="binding site" evidence="6">
    <location>
        <position position="44"/>
    </location>
    <ligand>
        <name>(6S)-NADPHX</name>
        <dbReference type="ChEBI" id="CHEBI:64076"/>
    </ligand>
</feature>
<comment type="subunit">
    <text evidence="6">Homotetramer.</text>
</comment>
<dbReference type="CDD" id="cd01171">
    <property type="entry name" value="YXKO-related"/>
    <property type="match status" value="1"/>
</dbReference>
<evidence type="ECO:0000256" key="4">
    <source>
        <dbReference type="ARBA" id="ARBA00023027"/>
    </source>
</evidence>
<dbReference type="PROSITE" id="PS51383">
    <property type="entry name" value="YJEF_C_3"/>
    <property type="match status" value="1"/>
</dbReference>
<dbReference type="InterPro" id="IPR029056">
    <property type="entry name" value="Ribokinase-like"/>
</dbReference>
<dbReference type="AlphaFoldDB" id="A0A7C4I5I8"/>
<keyword evidence="3 6" id="KW-0521">NADP</keyword>
<dbReference type="InterPro" id="IPR017953">
    <property type="entry name" value="Carbohydrate_kinase_pred_CS"/>
</dbReference>
<dbReference type="GO" id="GO:0052855">
    <property type="term" value="F:ADP-dependent NAD(P)H-hydrate dehydratase activity"/>
    <property type="evidence" value="ECO:0007669"/>
    <property type="project" value="UniProtKB-UniRule"/>
</dbReference>
<dbReference type="HAMAP" id="MF_01965">
    <property type="entry name" value="NADHX_dehydratase"/>
    <property type="match status" value="1"/>
</dbReference>
<evidence type="ECO:0000313" key="8">
    <source>
        <dbReference type="EMBL" id="HGN90028.1"/>
    </source>
</evidence>
<keyword evidence="4 6" id="KW-0520">NAD</keyword>
<comment type="cofactor">
    <cofactor evidence="6">
        <name>Mg(2+)</name>
        <dbReference type="ChEBI" id="CHEBI:18420"/>
    </cofactor>
</comment>
<accession>A0A7C4I5I8</accession>
<evidence type="ECO:0000256" key="3">
    <source>
        <dbReference type="ARBA" id="ARBA00022857"/>
    </source>
</evidence>
<dbReference type="Gene3D" id="3.40.1190.20">
    <property type="match status" value="1"/>
</dbReference>
<comment type="caution">
    <text evidence="6">Lacks conserved residue(s) required for the propagation of feature annotation.</text>
</comment>
<comment type="function">
    <text evidence="6">Catalyzes the dehydration of the S-form of NAD(P)HX at the expense of ADP, which is converted to AMP. Together with NAD(P)HX epimerase, which catalyzes the epimerization of the S- and R-forms, the enzyme allows the repair of both epimers of NAD(P)HX, a damaged form of NAD(P)H that is a result of enzymatic or heat-dependent hydration.</text>
</comment>
<dbReference type="NCBIfam" id="TIGR00196">
    <property type="entry name" value="yjeF_cterm"/>
    <property type="match status" value="1"/>
</dbReference>
<feature type="binding site" evidence="6">
    <location>
        <position position="160"/>
    </location>
    <ligand>
        <name>(6S)-NADPHX</name>
        <dbReference type="ChEBI" id="CHEBI:64076"/>
    </ligand>
</feature>
<feature type="binding site" evidence="6">
    <location>
        <position position="228"/>
    </location>
    <ligand>
        <name>(6S)-NADPHX</name>
        <dbReference type="ChEBI" id="CHEBI:64076"/>
    </ligand>
</feature>
<dbReference type="InterPro" id="IPR000631">
    <property type="entry name" value="CARKD"/>
</dbReference>
<protein>
    <recommendedName>
        <fullName evidence="6">ADP-dependent (S)-NAD(P)H-hydrate dehydratase</fullName>
        <ecNumber evidence="6">4.2.1.136</ecNumber>
    </recommendedName>
    <alternativeName>
        <fullName evidence="6">ADP-dependent NAD(P)HX dehydratase</fullName>
    </alternativeName>
</protein>
<dbReference type="Pfam" id="PF01256">
    <property type="entry name" value="Carb_kinase"/>
    <property type="match status" value="1"/>
</dbReference>
<dbReference type="SUPFAM" id="SSF53613">
    <property type="entry name" value="Ribokinase-like"/>
    <property type="match status" value="1"/>
</dbReference>
<dbReference type="PANTHER" id="PTHR12592">
    <property type="entry name" value="ATP-DEPENDENT (S)-NAD(P)H-HYDRATE DEHYDRATASE FAMILY MEMBER"/>
    <property type="match status" value="1"/>
</dbReference>
<dbReference type="GO" id="GO:0046496">
    <property type="term" value="P:nicotinamide nucleotide metabolic process"/>
    <property type="evidence" value="ECO:0007669"/>
    <property type="project" value="UniProtKB-UniRule"/>
</dbReference>
<dbReference type="GO" id="GO:0110051">
    <property type="term" value="P:metabolite repair"/>
    <property type="evidence" value="ECO:0007669"/>
    <property type="project" value="TreeGrafter"/>
</dbReference>
<comment type="similarity">
    <text evidence="6">Belongs to the NnrD/CARKD family.</text>
</comment>
<keyword evidence="5 6" id="KW-0456">Lyase</keyword>
<feature type="binding site" evidence="6">
    <location>
        <position position="227"/>
    </location>
    <ligand>
        <name>AMP</name>
        <dbReference type="ChEBI" id="CHEBI:456215"/>
    </ligand>
</feature>
<sequence length="290" mass="30814">MAVSWREAGEEDLARACVPRRAWSRKGENGVVLVVGGSWLYHGAPFLVSMAAMRTGVDLVYTAAPEKVASAIRALSPSLIVLPLPDYKLTSKSVDRIVRVLDDVNVAAVGPGLARGCEKGLLKLVRLLVERNIAVVLDATALFSDVLLLLRGARAVVTPHAGEFRRLFGEEAGSTLEERVEKVLRVAKQYGLTVLLKGHVDVVSDGVEVVVNRKQPLSSAMTVGGTGDVLTGVVAGFLARMVPPFHAAVAAAVANGYAGVAAAEKLGLHITPVDVIEMLPMVLKRFDRVV</sequence>
<comment type="caution">
    <text evidence="8">The sequence shown here is derived from an EMBL/GenBank/DDBJ whole genome shotgun (WGS) entry which is preliminary data.</text>
</comment>
<name>A0A7C4I5I8_CALS0</name>
<evidence type="ECO:0000256" key="5">
    <source>
        <dbReference type="ARBA" id="ARBA00023239"/>
    </source>
</evidence>
<organism evidence="8">
    <name type="scientific">Caldiarchaeum subterraneum</name>
    <dbReference type="NCBI Taxonomy" id="311458"/>
    <lineage>
        <taxon>Archaea</taxon>
        <taxon>Nitrososphaerota</taxon>
        <taxon>Candidatus Caldarchaeales</taxon>
        <taxon>Candidatus Caldarchaeaceae</taxon>
        <taxon>Candidatus Caldarchaeum</taxon>
    </lineage>
</organism>
<gene>
    <name evidence="6" type="primary">nnrD</name>
    <name evidence="8" type="ORF">ENT82_02715</name>
</gene>
<feature type="binding site" evidence="6">
    <location>
        <position position="112"/>
    </location>
    <ligand>
        <name>(6S)-NADPHX</name>
        <dbReference type="ChEBI" id="CHEBI:64076"/>
    </ligand>
</feature>
<keyword evidence="2 6" id="KW-0067">ATP-binding</keyword>
<reference evidence="8" key="1">
    <citation type="journal article" date="2020" name="mSystems">
        <title>Genome- and Community-Level Interaction Insights into Carbon Utilization and Element Cycling Functions of Hydrothermarchaeota in Hydrothermal Sediment.</title>
        <authorList>
            <person name="Zhou Z."/>
            <person name="Liu Y."/>
            <person name="Xu W."/>
            <person name="Pan J."/>
            <person name="Luo Z.H."/>
            <person name="Li M."/>
        </authorList>
    </citation>
    <scope>NUCLEOTIDE SEQUENCE [LARGE SCALE GENOMIC DNA]</scope>
    <source>
        <strain evidence="8">SpSt-613</strain>
    </source>
</reference>
<evidence type="ECO:0000256" key="6">
    <source>
        <dbReference type="HAMAP-Rule" id="MF_01965"/>
    </source>
</evidence>
<evidence type="ECO:0000256" key="1">
    <source>
        <dbReference type="ARBA" id="ARBA00022741"/>
    </source>
</evidence>